<dbReference type="Proteomes" id="UP000481339">
    <property type="component" value="Unassembled WGS sequence"/>
</dbReference>
<dbReference type="Pfam" id="PF16859">
    <property type="entry name" value="TetR_C_11"/>
    <property type="match status" value="1"/>
</dbReference>
<accession>A0A7C8BMG6</accession>
<dbReference type="InterPro" id="IPR050109">
    <property type="entry name" value="HTH-type_TetR-like_transc_reg"/>
</dbReference>
<dbReference type="PANTHER" id="PTHR30055">
    <property type="entry name" value="HTH-TYPE TRANSCRIPTIONAL REGULATOR RUTR"/>
    <property type="match status" value="1"/>
</dbReference>
<dbReference type="InterPro" id="IPR009057">
    <property type="entry name" value="Homeodomain-like_sf"/>
</dbReference>
<keyword evidence="7" id="KW-1185">Reference proteome</keyword>
<dbReference type="InterPro" id="IPR001647">
    <property type="entry name" value="HTH_TetR"/>
</dbReference>
<dbReference type="Gene3D" id="1.10.357.10">
    <property type="entry name" value="Tetracycline Repressor, domain 2"/>
    <property type="match status" value="1"/>
</dbReference>
<evidence type="ECO:0000256" key="3">
    <source>
        <dbReference type="ARBA" id="ARBA00023163"/>
    </source>
</evidence>
<dbReference type="Pfam" id="PF00440">
    <property type="entry name" value="TetR_N"/>
    <property type="match status" value="1"/>
</dbReference>
<reference evidence="6 7" key="1">
    <citation type="submission" date="2019-09" db="EMBL/GenBank/DDBJ databases">
        <title>Phylogeny of genus Pseudoclavibacter and closely related genus.</title>
        <authorList>
            <person name="Li Y."/>
        </authorList>
    </citation>
    <scope>NUCLEOTIDE SEQUENCE [LARGE SCALE GENOMIC DNA]</scope>
    <source>
        <strain evidence="6 7">JCM 16921</strain>
    </source>
</reference>
<evidence type="ECO:0000313" key="7">
    <source>
        <dbReference type="Proteomes" id="UP000481339"/>
    </source>
</evidence>
<evidence type="ECO:0000259" key="5">
    <source>
        <dbReference type="PROSITE" id="PS50977"/>
    </source>
</evidence>
<evidence type="ECO:0000313" key="6">
    <source>
        <dbReference type="EMBL" id="KAB1631105.1"/>
    </source>
</evidence>
<proteinExistence type="predicted"/>
<name>A0A7C8BMG6_9MICO</name>
<evidence type="ECO:0000256" key="4">
    <source>
        <dbReference type="PROSITE-ProRule" id="PRU00335"/>
    </source>
</evidence>
<sequence length="196" mass="21709">MAATRRRGAQLRQAILEAAWLQLRDHGLSGFTIETIATRAHTSKPVLYRRWSDRGALLVDTLRDHLDRHPLPVPDTGSLRGDLLALLTVANRERADVFELLGLAAVSLEQLHLTPADVRDQLMAGHAPTMDAVLAHARERGEISPEPVPERVRDLPFALLRAEVLMTMQPATDAAITEIVDEILLPLLAGRHTRDI</sequence>
<dbReference type="InterPro" id="IPR036271">
    <property type="entry name" value="Tet_transcr_reg_TetR-rel_C_sf"/>
</dbReference>
<feature type="DNA-binding region" description="H-T-H motif" evidence="4">
    <location>
        <begin position="32"/>
        <end position="51"/>
    </location>
</feature>
<keyword evidence="2 4" id="KW-0238">DNA-binding</keyword>
<dbReference type="AlphaFoldDB" id="A0A7C8BMG6"/>
<dbReference type="InterPro" id="IPR011075">
    <property type="entry name" value="TetR_C"/>
</dbReference>
<dbReference type="PANTHER" id="PTHR30055:SF148">
    <property type="entry name" value="TETR-FAMILY TRANSCRIPTIONAL REGULATOR"/>
    <property type="match status" value="1"/>
</dbReference>
<keyword evidence="1" id="KW-0805">Transcription regulation</keyword>
<evidence type="ECO:0000256" key="2">
    <source>
        <dbReference type="ARBA" id="ARBA00023125"/>
    </source>
</evidence>
<dbReference type="EMBL" id="WBKA01000009">
    <property type="protein sequence ID" value="KAB1631105.1"/>
    <property type="molecule type" value="Genomic_DNA"/>
</dbReference>
<dbReference type="RefSeq" id="WP_158036854.1">
    <property type="nucleotide sequence ID" value="NZ_BAAAZV010000016.1"/>
</dbReference>
<keyword evidence="3" id="KW-0804">Transcription</keyword>
<dbReference type="GO" id="GO:0000976">
    <property type="term" value="F:transcription cis-regulatory region binding"/>
    <property type="evidence" value="ECO:0007669"/>
    <property type="project" value="TreeGrafter"/>
</dbReference>
<dbReference type="SUPFAM" id="SSF48498">
    <property type="entry name" value="Tetracyclin repressor-like, C-terminal domain"/>
    <property type="match status" value="1"/>
</dbReference>
<organism evidence="6 7">
    <name type="scientific">Pseudoclavibacter caeni</name>
    <dbReference type="NCBI Taxonomy" id="908846"/>
    <lineage>
        <taxon>Bacteria</taxon>
        <taxon>Bacillati</taxon>
        <taxon>Actinomycetota</taxon>
        <taxon>Actinomycetes</taxon>
        <taxon>Micrococcales</taxon>
        <taxon>Microbacteriaceae</taxon>
        <taxon>Pseudoclavibacter</taxon>
    </lineage>
</organism>
<comment type="caution">
    <text evidence="6">The sequence shown here is derived from an EMBL/GenBank/DDBJ whole genome shotgun (WGS) entry which is preliminary data.</text>
</comment>
<dbReference type="GO" id="GO:0003700">
    <property type="term" value="F:DNA-binding transcription factor activity"/>
    <property type="evidence" value="ECO:0007669"/>
    <property type="project" value="TreeGrafter"/>
</dbReference>
<protein>
    <submittedName>
        <fullName evidence="6">TetR/AcrR family transcriptional regulator</fullName>
    </submittedName>
</protein>
<dbReference type="PROSITE" id="PS50977">
    <property type="entry name" value="HTH_TETR_2"/>
    <property type="match status" value="1"/>
</dbReference>
<gene>
    <name evidence="6" type="ORF">F8O02_08695</name>
</gene>
<feature type="domain" description="HTH tetR-type" evidence="5">
    <location>
        <begin position="9"/>
        <end position="69"/>
    </location>
</feature>
<evidence type="ECO:0000256" key="1">
    <source>
        <dbReference type="ARBA" id="ARBA00023015"/>
    </source>
</evidence>
<dbReference type="OrthoDB" id="9796019at2"/>
<dbReference type="Gene3D" id="1.10.10.60">
    <property type="entry name" value="Homeodomain-like"/>
    <property type="match status" value="1"/>
</dbReference>
<dbReference type="SUPFAM" id="SSF46689">
    <property type="entry name" value="Homeodomain-like"/>
    <property type="match status" value="1"/>
</dbReference>